<feature type="region of interest" description="Disordered" evidence="1">
    <location>
        <begin position="69"/>
        <end position="90"/>
    </location>
</feature>
<dbReference type="EMBL" id="JBFOLJ010000009">
    <property type="protein sequence ID" value="KAL2509721.1"/>
    <property type="molecule type" value="Genomic_DNA"/>
</dbReference>
<reference evidence="3" key="1">
    <citation type="submission" date="2024-07" db="EMBL/GenBank/DDBJ databases">
        <title>Two chromosome-level genome assemblies of Korean endemic species Abeliophyllum distichum and Forsythia ovata (Oleaceae).</title>
        <authorList>
            <person name="Jang H."/>
        </authorList>
    </citation>
    <scope>NUCLEOTIDE SEQUENCE [LARGE SCALE GENOMIC DNA]</scope>
</reference>
<dbReference type="Proteomes" id="UP001604277">
    <property type="component" value="Unassembled WGS sequence"/>
</dbReference>
<comment type="caution">
    <text evidence="2">The sequence shown here is derived from an EMBL/GenBank/DDBJ whole genome shotgun (WGS) entry which is preliminary data.</text>
</comment>
<name>A0ABD1TAH3_9LAMI</name>
<evidence type="ECO:0000313" key="2">
    <source>
        <dbReference type="EMBL" id="KAL2509721.1"/>
    </source>
</evidence>
<protein>
    <submittedName>
        <fullName evidence="2">Uncharacterized protein</fullName>
    </submittedName>
</protein>
<accession>A0ABD1TAH3</accession>
<keyword evidence="3" id="KW-1185">Reference proteome</keyword>
<proteinExistence type="predicted"/>
<dbReference type="AlphaFoldDB" id="A0ABD1TAH3"/>
<sequence length="152" mass="17199">MAFNAHYFKMLKRKRLEKLQGVINLSDSDSEVEGIPLMMAKLTVEEAADLQRQREESARQRKCKWMAGSSGVIESGDDGESISPRTHRVNLGLDPNEMDLVEGWIEHVRELLGEHEDPDSDPGSWACNQYHSDLSPADFTKLRDLYRVPEGG</sequence>
<evidence type="ECO:0000313" key="3">
    <source>
        <dbReference type="Proteomes" id="UP001604277"/>
    </source>
</evidence>
<gene>
    <name evidence="2" type="ORF">Fot_33368</name>
</gene>
<evidence type="ECO:0000256" key="1">
    <source>
        <dbReference type="SAM" id="MobiDB-lite"/>
    </source>
</evidence>
<organism evidence="2 3">
    <name type="scientific">Forsythia ovata</name>
    <dbReference type="NCBI Taxonomy" id="205694"/>
    <lineage>
        <taxon>Eukaryota</taxon>
        <taxon>Viridiplantae</taxon>
        <taxon>Streptophyta</taxon>
        <taxon>Embryophyta</taxon>
        <taxon>Tracheophyta</taxon>
        <taxon>Spermatophyta</taxon>
        <taxon>Magnoliopsida</taxon>
        <taxon>eudicotyledons</taxon>
        <taxon>Gunneridae</taxon>
        <taxon>Pentapetalae</taxon>
        <taxon>asterids</taxon>
        <taxon>lamiids</taxon>
        <taxon>Lamiales</taxon>
        <taxon>Oleaceae</taxon>
        <taxon>Forsythieae</taxon>
        <taxon>Forsythia</taxon>
    </lineage>
</organism>